<evidence type="ECO:0000313" key="2">
    <source>
        <dbReference type="EMBL" id="KAJ1166637.1"/>
    </source>
</evidence>
<feature type="region of interest" description="Disordered" evidence="1">
    <location>
        <begin position="1"/>
        <end position="24"/>
    </location>
</feature>
<proteinExistence type="predicted"/>
<reference evidence="2" key="1">
    <citation type="journal article" date="2022" name="bioRxiv">
        <title>Sequencing and chromosome-scale assembly of the giantPleurodeles waltlgenome.</title>
        <authorList>
            <person name="Brown T."/>
            <person name="Elewa A."/>
            <person name="Iarovenko S."/>
            <person name="Subramanian E."/>
            <person name="Araus A.J."/>
            <person name="Petzold A."/>
            <person name="Susuki M."/>
            <person name="Suzuki K.-i.T."/>
            <person name="Hayashi T."/>
            <person name="Toyoda A."/>
            <person name="Oliveira C."/>
            <person name="Osipova E."/>
            <person name="Leigh N.D."/>
            <person name="Simon A."/>
            <person name="Yun M.H."/>
        </authorList>
    </citation>
    <scope>NUCLEOTIDE SEQUENCE</scope>
    <source>
        <strain evidence="2">20211129_DDA</strain>
        <tissue evidence="2">Liver</tissue>
    </source>
</reference>
<protein>
    <submittedName>
        <fullName evidence="2">Uncharacterized protein</fullName>
    </submittedName>
</protein>
<sequence length="113" mass="11778">MEPRRKGAACPPRVAPGVDPEPGGVPVLAGRGLTRRDEGAACPQAHKANRPCLETGDYPNKQTITSYRAAEVPRGGPRGSCSLLGGARPLQMGTSLALGFLHLLSLALFHAVL</sequence>
<dbReference type="AlphaFoldDB" id="A0AAV7SRP1"/>
<feature type="compositionally biased region" description="Low complexity" evidence="1">
    <location>
        <begin position="15"/>
        <end position="24"/>
    </location>
</feature>
<evidence type="ECO:0000313" key="3">
    <source>
        <dbReference type="Proteomes" id="UP001066276"/>
    </source>
</evidence>
<evidence type="ECO:0000256" key="1">
    <source>
        <dbReference type="SAM" id="MobiDB-lite"/>
    </source>
</evidence>
<organism evidence="2 3">
    <name type="scientific">Pleurodeles waltl</name>
    <name type="common">Iberian ribbed newt</name>
    <dbReference type="NCBI Taxonomy" id="8319"/>
    <lineage>
        <taxon>Eukaryota</taxon>
        <taxon>Metazoa</taxon>
        <taxon>Chordata</taxon>
        <taxon>Craniata</taxon>
        <taxon>Vertebrata</taxon>
        <taxon>Euteleostomi</taxon>
        <taxon>Amphibia</taxon>
        <taxon>Batrachia</taxon>
        <taxon>Caudata</taxon>
        <taxon>Salamandroidea</taxon>
        <taxon>Salamandridae</taxon>
        <taxon>Pleurodelinae</taxon>
        <taxon>Pleurodeles</taxon>
    </lineage>
</organism>
<dbReference type="EMBL" id="JANPWB010000008">
    <property type="protein sequence ID" value="KAJ1166637.1"/>
    <property type="molecule type" value="Genomic_DNA"/>
</dbReference>
<gene>
    <name evidence="2" type="ORF">NDU88_007036</name>
</gene>
<name>A0AAV7SRP1_PLEWA</name>
<comment type="caution">
    <text evidence="2">The sequence shown here is derived from an EMBL/GenBank/DDBJ whole genome shotgun (WGS) entry which is preliminary data.</text>
</comment>
<accession>A0AAV7SRP1</accession>
<keyword evidence="3" id="KW-1185">Reference proteome</keyword>
<dbReference type="Proteomes" id="UP001066276">
    <property type="component" value="Chromosome 4_2"/>
</dbReference>